<dbReference type="EMBL" id="HBHJ01015982">
    <property type="protein sequence ID" value="CAD9688070.1"/>
    <property type="molecule type" value="Transcribed_RNA"/>
</dbReference>
<evidence type="ECO:0000313" key="2">
    <source>
        <dbReference type="EMBL" id="CAD9688070.1"/>
    </source>
</evidence>
<evidence type="ECO:0000256" key="1">
    <source>
        <dbReference type="SAM" id="MobiDB-lite"/>
    </source>
</evidence>
<name>A0A7S2WHF9_9STRA</name>
<feature type="compositionally biased region" description="Basic and acidic residues" evidence="1">
    <location>
        <begin position="64"/>
        <end position="79"/>
    </location>
</feature>
<dbReference type="AlphaFoldDB" id="A0A7S2WHF9"/>
<feature type="compositionally biased region" description="Low complexity" evidence="1">
    <location>
        <begin position="45"/>
        <end position="57"/>
    </location>
</feature>
<gene>
    <name evidence="2" type="ORF">RMAR1173_LOCUS10633</name>
</gene>
<organism evidence="2">
    <name type="scientific">Rhizochromulina marina</name>
    <dbReference type="NCBI Taxonomy" id="1034831"/>
    <lineage>
        <taxon>Eukaryota</taxon>
        <taxon>Sar</taxon>
        <taxon>Stramenopiles</taxon>
        <taxon>Ochrophyta</taxon>
        <taxon>Dictyochophyceae</taxon>
        <taxon>Rhizochromulinales</taxon>
        <taxon>Rhizochromulina</taxon>
    </lineage>
</organism>
<reference evidence="2" key="1">
    <citation type="submission" date="2021-01" db="EMBL/GenBank/DDBJ databases">
        <authorList>
            <person name="Corre E."/>
            <person name="Pelletier E."/>
            <person name="Niang G."/>
            <person name="Scheremetjew M."/>
            <person name="Finn R."/>
            <person name="Kale V."/>
            <person name="Holt S."/>
            <person name="Cochrane G."/>
            <person name="Meng A."/>
            <person name="Brown T."/>
            <person name="Cohen L."/>
        </authorList>
    </citation>
    <scope>NUCLEOTIDE SEQUENCE</scope>
    <source>
        <strain evidence="2">CCMP1243</strain>
    </source>
</reference>
<proteinExistence type="predicted"/>
<protein>
    <submittedName>
        <fullName evidence="2">Uncharacterized protein</fullName>
    </submittedName>
</protein>
<sequence length="102" mass="11054">MDMFMGDGGGEDSEQNAFTFTLLSKLKDSIQSYDDSLKSLLETSSSSTAASAAASSSWFGVGGSEKDGDDKPSQENMLEEQRQQFLKEIEDTRAQVWGRLGG</sequence>
<feature type="region of interest" description="Disordered" evidence="1">
    <location>
        <begin position="45"/>
        <end position="79"/>
    </location>
</feature>
<accession>A0A7S2WHF9</accession>